<keyword evidence="4" id="KW-1185">Reference proteome</keyword>
<reference evidence="3" key="1">
    <citation type="submission" date="2025-08" db="UniProtKB">
        <authorList>
            <consortium name="Ensembl"/>
        </authorList>
    </citation>
    <scope>IDENTIFICATION</scope>
</reference>
<dbReference type="GeneTree" id="ENSGT01030000234599"/>
<dbReference type="GO" id="GO:0008289">
    <property type="term" value="F:lipid binding"/>
    <property type="evidence" value="ECO:0007669"/>
    <property type="project" value="InterPro"/>
</dbReference>
<evidence type="ECO:0000313" key="3">
    <source>
        <dbReference type="Ensembl" id="ENSFHEP00000020226.1"/>
    </source>
</evidence>
<dbReference type="GO" id="GO:0006869">
    <property type="term" value="P:lipid transport"/>
    <property type="evidence" value="ECO:0007669"/>
    <property type="project" value="InterPro"/>
</dbReference>
<evidence type="ECO:0000313" key="4">
    <source>
        <dbReference type="Proteomes" id="UP000265000"/>
    </source>
</evidence>
<dbReference type="Pfam" id="PF05461">
    <property type="entry name" value="ApoL"/>
    <property type="match status" value="1"/>
</dbReference>
<name>A0A3Q2Q1V4_FUNHE</name>
<dbReference type="GO" id="GO:0042157">
    <property type="term" value="P:lipoprotein metabolic process"/>
    <property type="evidence" value="ECO:0007669"/>
    <property type="project" value="InterPro"/>
</dbReference>
<dbReference type="GO" id="GO:0016020">
    <property type="term" value="C:membrane"/>
    <property type="evidence" value="ECO:0007669"/>
    <property type="project" value="TreeGrafter"/>
</dbReference>
<dbReference type="GO" id="GO:0005576">
    <property type="term" value="C:extracellular region"/>
    <property type="evidence" value="ECO:0007669"/>
    <property type="project" value="InterPro"/>
</dbReference>
<dbReference type="STRING" id="8078.ENSFHEP00000020226"/>
<sequence>MIGRAQTFVCTWSLLQTKCLILTIGATHFRMEILFQGVPSSGFIDVFAANKDKMLRFLNDLEQCADQLDSMNKGAKISNLTGSSVKTTGDALSAAGVALTPFTGGASLGLTLLGSVMGVASETNSVVTTLTKAGVNHTSQNKANKTFQSFMEVFQKIQDCLDEGMKHSTVNLKPSKTKVLVNLGKSVVKLNPLGSAMITGASVLKKMVAGKSKNPSTQHMLGDGTTSRSMSSDAPDTSDVTDSGQSVVKDLLSEELLGTGAEVFLARMTKRGKHLHREVPQSTIVSYTGLSRKSTYTED</sequence>
<comment type="similarity">
    <text evidence="1">Belongs to the apolipoprotein L family.</text>
</comment>
<dbReference type="AlphaFoldDB" id="A0A3Q2Q1V4"/>
<evidence type="ECO:0000256" key="2">
    <source>
        <dbReference type="SAM" id="MobiDB-lite"/>
    </source>
</evidence>
<reference evidence="3" key="2">
    <citation type="submission" date="2025-09" db="UniProtKB">
        <authorList>
            <consortium name="Ensembl"/>
        </authorList>
    </citation>
    <scope>IDENTIFICATION</scope>
</reference>
<evidence type="ECO:0000256" key="1">
    <source>
        <dbReference type="ARBA" id="ARBA00010090"/>
    </source>
</evidence>
<feature type="compositionally biased region" description="Polar residues" evidence="2">
    <location>
        <begin position="213"/>
        <end position="244"/>
    </location>
</feature>
<proteinExistence type="inferred from homology"/>
<dbReference type="Proteomes" id="UP000265000">
    <property type="component" value="Unplaced"/>
</dbReference>
<dbReference type="PANTHER" id="PTHR14096">
    <property type="entry name" value="APOLIPOPROTEIN L"/>
    <property type="match status" value="1"/>
</dbReference>
<dbReference type="InterPro" id="IPR008405">
    <property type="entry name" value="ApoL"/>
</dbReference>
<dbReference type="PANTHER" id="PTHR14096:SF57">
    <property type="entry name" value="APOLIPOPROTEIN L4"/>
    <property type="match status" value="1"/>
</dbReference>
<dbReference type="Ensembl" id="ENSFHET00000035109.1">
    <property type="protein sequence ID" value="ENSFHEP00000020226.1"/>
    <property type="gene ID" value="ENSFHEG00000022160.1"/>
</dbReference>
<organism evidence="3 4">
    <name type="scientific">Fundulus heteroclitus</name>
    <name type="common">Killifish</name>
    <name type="synonym">Mummichog</name>
    <dbReference type="NCBI Taxonomy" id="8078"/>
    <lineage>
        <taxon>Eukaryota</taxon>
        <taxon>Metazoa</taxon>
        <taxon>Chordata</taxon>
        <taxon>Craniata</taxon>
        <taxon>Vertebrata</taxon>
        <taxon>Euteleostomi</taxon>
        <taxon>Actinopterygii</taxon>
        <taxon>Neopterygii</taxon>
        <taxon>Teleostei</taxon>
        <taxon>Neoteleostei</taxon>
        <taxon>Acanthomorphata</taxon>
        <taxon>Ovalentaria</taxon>
        <taxon>Atherinomorphae</taxon>
        <taxon>Cyprinodontiformes</taxon>
        <taxon>Fundulidae</taxon>
        <taxon>Fundulus</taxon>
    </lineage>
</organism>
<accession>A0A3Q2Q1V4</accession>
<protein>
    <submittedName>
        <fullName evidence="3">Uncharacterized protein</fullName>
    </submittedName>
</protein>
<feature type="region of interest" description="Disordered" evidence="2">
    <location>
        <begin position="211"/>
        <end position="244"/>
    </location>
</feature>